<dbReference type="AlphaFoldDB" id="A0A285TUW9"/>
<organism evidence="1 2">
    <name type="scientific">Thalassospira xiamenensis</name>
    <dbReference type="NCBI Taxonomy" id="220697"/>
    <lineage>
        <taxon>Bacteria</taxon>
        <taxon>Pseudomonadati</taxon>
        <taxon>Pseudomonadota</taxon>
        <taxon>Alphaproteobacteria</taxon>
        <taxon>Rhodospirillales</taxon>
        <taxon>Thalassospiraceae</taxon>
        <taxon>Thalassospira</taxon>
    </lineage>
</organism>
<dbReference type="Proteomes" id="UP000219068">
    <property type="component" value="Unassembled WGS sequence"/>
</dbReference>
<sequence length="127" mass="13526">MKVLVSNLSGVALNYAVATVLWGEPYNDGYLGYVFNRPKEAAYVLTDRRSSTPGMFDPLNNGNDTMDVILSAKVEVSFRNGDAEACVVKEGVSGPIFGGANLQASILRAAVHSCEGDEIEIPSELLG</sequence>
<gene>
    <name evidence="1" type="ORF">SAMN05428964_105370</name>
</gene>
<evidence type="ECO:0000313" key="2">
    <source>
        <dbReference type="Proteomes" id="UP000219068"/>
    </source>
</evidence>
<accession>A0A285TUW9</accession>
<dbReference type="RefSeq" id="WP_142994573.1">
    <property type="nucleotide sequence ID" value="NZ_OBMM01000005.1"/>
</dbReference>
<dbReference type="EMBL" id="OBMM01000005">
    <property type="protein sequence ID" value="SOC27312.1"/>
    <property type="molecule type" value="Genomic_DNA"/>
</dbReference>
<reference evidence="1 2" key="1">
    <citation type="submission" date="2017-08" db="EMBL/GenBank/DDBJ databases">
        <authorList>
            <person name="de Groot N.N."/>
        </authorList>
    </citation>
    <scope>NUCLEOTIDE SEQUENCE [LARGE SCALE GENOMIC DNA]</scope>
    <source>
        <strain evidence="1 2">USBA 78</strain>
    </source>
</reference>
<evidence type="ECO:0000313" key="1">
    <source>
        <dbReference type="EMBL" id="SOC27312.1"/>
    </source>
</evidence>
<protein>
    <recommendedName>
        <fullName evidence="3">DUF2591 domain-containing protein</fullName>
    </recommendedName>
</protein>
<proteinExistence type="predicted"/>
<evidence type="ECO:0008006" key="3">
    <source>
        <dbReference type="Google" id="ProtNLM"/>
    </source>
</evidence>
<name>A0A285TUW9_9PROT</name>